<dbReference type="PANTHER" id="PTHR11566:SF66">
    <property type="entry name" value="INTERFERON-INDUCED GTP-BINDING PROTEIN MX"/>
    <property type="match status" value="1"/>
</dbReference>
<dbReference type="Gene3D" id="3.40.50.300">
    <property type="entry name" value="P-loop containing nucleotide triphosphate hydrolases"/>
    <property type="match status" value="1"/>
</dbReference>
<evidence type="ECO:0000313" key="3">
    <source>
        <dbReference type="Proteomes" id="UP000249056"/>
    </source>
</evidence>
<sequence length="411" mass="47793">MKEISWFQESNFRTLPKASVGIEQLRIRLSILLFEHIQRELPNLRRELEKGLSVSQDQLKKLGDARSTTEECKAYLVQLSADFEKLCKASVDGHYEGSYFRGDPVAYNSGIDSRRTRAVVQVMNKRFSDNLRSKGHKYQIDMSEVSAFDKYKNYPEQVGDSLRDIDDLILFTKEEAFEWVNKALKECRGMEVYGTYNPTLVSQLFWEQAEKWEALAFYPYGRLPKDVESRLWLYFEQKLKIRHQAAAQELGLLVEDLSQHPINYNHYFTDTIHKRREDRQKAAMKRAVEEATIDTDTDPDVLYSSYNKSTQKDMDGFSCDEALDNLFAIYKVLQKVFIANITTQVIERHIVRGLENIFNPVAVHKLTSEQAEAIASEPTHSKHEREYHQDRIDKLEDGKRIFRAMMGGAAF</sequence>
<dbReference type="GO" id="GO:0000266">
    <property type="term" value="P:mitochondrial fission"/>
    <property type="evidence" value="ECO:0007669"/>
    <property type="project" value="TreeGrafter"/>
</dbReference>
<proteinExistence type="predicted"/>
<dbReference type="GO" id="GO:0008017">
    <property type="term" value="F:microtubule binding"/>
    <property type="evidence" value="ECO:0007669"/>
    <property type="project" value="TreeGrafter"/>
</dbReference>
<evidence type="ECO:0000313" key="2">
    <source>
        <dbReference type="EMBL" id="RAL66005.1"/>
    </source>
</evidence>
<comment type="caution">
    <text evidence="2">The sequence shown here is derived from an EMBL/GenBank/DDBJ whole genome shotgun (WGS) entry which is preliminary data.</text>
</comment>
<gene>
    <name evidence="2" type="ORF">DID88_005666</name>
</gene>
<dbReference type="GO" id="GO:0003924">
    <property type="term" value="F:GTPase activity"/>
    <property type="evidence" value="ECO:0007669"/>
    <property type="project" value="TreeGrafter"/>
</dbReference>
<dbReference type="GO" id="GO:0005874">
    <property type="term" value="C:microtubule"/>
    <property type="evidence" value="ECO:0007669"/>
    <property type="project" value="TreeGrafter"/>
</dbReference>
<keyword evidence="3" id="KW-1185">Reference proteome</keyword>
<reference evidence="2 3" key="1">
    <citation type="submission" date="2018-06" db="EMBL/GenBank/DDBJ databases">
        <title>Genome Sequence of the Brown Rot Fungal Pathogen Monilinia fructigena.</title>
        <authorList>
            <person name="Landi L."/>
            <person name="De Miccolis Angelini R.M."/>
            <person name="Pollastro S."/>
            <person name="Abate D."/>
            <person name="Faretra F."/>
            <person name="Romanazzi G."/>
        </authorList>
    </citation>
    <scope>NUCLEOTIDE SEQUENCE [LARGE SCALE GENOMIC DNA]</scope>
    <source>
        <strain evidence="2 3">Mfrg269</strain>
    </source>
</reference>
<organism evidence="2 3">
    <name type="scientific">Monilinia fructigena</name>
    <dbReference type="NCBI Taxonomy" id="38457"/>
    <lineage>
        <taxon>Eukaryota</taxon>
        <taxon>Fungi</taxon>
        <taxon>Dikarya</taxon>
        <taxon>Ascomycota</taxon>
        <taxon>Pezizomycotina</taxon>
        <taxon>Leotiomycetes</taxon>
        <taxon>Helotiales</taxon>
        <taxon>Sclerotiniaceae</taxon>
        <taxon>Monilinia</taxon>
    </lineage>
</organism>
<dbReference type="GO" id="GO:0016559">
    <property type="term" value="P:peroxisome fission"/>
    <property type="evidence" value="ECO:0007669"/>
    <property type="project" value="TreeGrafter"/>
</dbReference>
<feature type="domain" description="GED" evidence="1">
    <location>
        <begin position="319"/>
        <end position="410"/>
    </location>
</feature>
<name>A0A395J0G0_9HELO</name>
<dbReference type="PROSITE" id="PS51388">
    <property type="entry name" value="GED"/>
    <property type="match status" value="1"/>
</dbReference>
<dbReference type="InterPro" id="IPR020850">
    <property type="entry name" value="GED_dom"/>
</dbReference>
<dbReference type="Pfam" id="PF01031">
    <property type="entry name" value="Dynamin_M"/>
    <property type="match status" value="1"/>
</dbReference>
<accession>A0A395J0G0</accession>
<dbReference type="Proteomes" id="UP000249056">
    <property type="component" value="Unassembled WGS sequence"/>
</dbReference>
<dbReference type="InterPro" id="IPR027417">
    <property type="entry name" value="P-loop_NTPase"/>
</dbReference>
<dbReference type="OrthoDB" id="415706at2759"/>
<dbReference type="GO" id="GO:0006897">
    <property type="term" value="P:endocytosis"/>
    <property type="evidence" value="ECO:0007669"/>
    <property type="project" value="TreeGrafter"/>
</dbReference>
<evidence type="ECO:0000259" key="1">
    <source>
        <dbReference type="PROSITE" id="PS51388"/>
    </source>
</evidence>
<dbReference type="GO" id="GO:0005739">
    <property type="term" value="C:mitochondrion"/>
    <property type="evidence" value="ECO:0007669"/>
    <property type="project" value="TreeGrafter"/>
</dbReference>
<dbReference type="PANTHER" id="PTHR11566">
    <property type="entry name" value="DYNAMIN"/>
    <property type="match status" value="1"/>
</dbReference>
<dbReference type="AlphaFoldDB" id="A0A395J0G0"/>
<dbReference type="GO" id="GO:0048312">
    <property type="term" value="P:intracellular distribution of mitochondria"/>
    <property type="evidence" value="ECO:0007669"/>
    <property type="project" value="TreeGrafter"/>
</dbReference>
<dbReference type="InterPro" id="IPR000375">
    <property type="entry name" value="Dynamin_stalk"/>
</dbReference>
<dbReference type="InterPro" id="IPR022812">
    <property type="entry name" value="Dynamin"/>
</dbReference>
<dbReference type="GO" id="GO:0016020">
    <property type="term" value="C:membrane"/>
    <property type="evidence" value="ECO:0007669"/>
    <property type="project" value="TreeGrafter"/>
</dbReference>
<dbReference type="EMBL" id="QKRW01000008">
    <property type="protein sequence ID" value="RAL66005.1"/>
    <property type="molecule type" value="Genomic_DNA"/>
</dbReference>
<protein>
    <recommendedName>
        <fullName evidence="1">GED domain-containing protein</fullName>
    </recommendedName>
</protein>